<proteinExistence type="predicted"/>
<evidence type="ECO:0000313" key="3">
    <source>
        <dbReference type="Proteomes" id="UP000001811"/>
    </source>
</evidence>
<reference evidence="2 3" key="1">
    <citation type="journal article" date="2011" name="Nature">
        <title>A high-resolution map of human evolutionary constraint using 29 mammals.</title>
        <authorList>
            <person name="Lindblad-Toh K."/>
            <person name="Garber M."/>
            <person name="Zuk O."/>
            <person name="Lin M.F."/>
            <person name="Parker B.J."/>
            <person name="Washietl S."/>
            <person name="Kheradpour P."/>
            <person name="Ernst J."/>
            <person name="Jordan G."/>
            <person name="Mauceli E."/>
            <person name="Ward L.D."/>
            <person name="Lowe C.B."/>
            <person name="Holloway A.K."/>
            <person name="Clamp M."/>
            <person name="Gnerre S."/>
            <person name="Alfoldi J."/>
            <person name="Beal K."/>
            <person name="Chang J."/>
            <person name="Clawson H."/>
            <person name="Cuff J."/>
            <person name="Di Palma F."/>
            <person name="Fitzgerald S."/>
            <person name="Flicek P."/>
            <person name="Guttman M."/>
            <person name="Hubisz M.J."/>
            <person name="Jaffe D.B."/>
            <person name="Jungreis I."/>
            <person name="Kent W.J."/>
            <person name="Kostka D."/>
            <person name="Lara M."/>
            <person name="Martins A.L."/>
            <person name="Massingham T."/>
            <person name="Moltke I."/>
            <person name="Raney B.J."/>
            <person name="Rasmussen M.D."/>
            <person name="Robinson J."/>
            <person name="Stark A."/>
            <person name="Vilella A.J."/>
            <person name="Wen J."/>
            <person name="Xie X."/>
            <person name="Zody M.C."/>
            <person name="Baldwin J."/>
            <person name="Bloom T."/>
            <person name="Chin C.W."/>
            <person name="Heiman D."/>
            <person name="Nicol R."/>
            <person name="Nusbaum C."/>
            <person name="Young S."/>
            <person name="Wilkinson J."/>
            <person name="Worley K.C."/>
            <person name="Kovar C.L."/>
            <person name="Muzny D.M."/>
            <person name="Gibbs R.A."/>
            <person name="Cree A."/>
            <person name="Dihn H.H."/>
            <person name="Fowler G."/>
            <person name="Jhangiani S."/>
            <person name="Joshi V."/>
            <person name="Lee S."/>
            <person name="Lewis L.R."/>
            <person name="Nazareth L.V."/>
            <person name="Okwuonu G."/>
            <person name="Santibanez J."/>
            <person name="Warren W.C."/>
            <person name="Mardis E.R."/>
            <person name="Weinstock G.M."/>
            <person name="Wilson R.K."/>
            <person name="Delehaunty K."/>
            <person name="Dooling D."/>
            <person name="Fronik C."/>
            <person name="Fulton L."/>
            <person name="Fulton B."/>
            <person name="Graves T."/>
            <person name="Minx P."/>
            <person name="Sodergren E."/>
            <person name="Birney E."/>
            <person name="Margulies E.H."/>
            <person name="Herrero J."/>
            <person name="Green E.D."/>
            <person name="Haussler D."/>
            <person name="Siepel A."/>
            <person name="Goldman N."/>
            <person name="Pollard K.S."/>
            <person name="Pedersen J.S."/>
            <person name="Lander E.S."/>
            <person name="Kellis M."/>
        </authorList>
    </citation>
    <scope>NUCLEOTIDE SEQUENCE [LARGE SCALE GENOMIC DNA]</scope>
    <source>
        <strain evidence="3">Thorbecke</strain>
    </source>
</reference>
<reference evidence="2" key="3">
    <citation type="submission" date="2025-09" db="UniProtKB">
        <authorList>
            <consortium name="Ensembl"/>
        </authorList>
    </citation>
    <scope>IDENTIFICATION</scope>
    <source>
        <strain evidence="2">Thorbecke</strain>
    </source>
</reference>
<feature type="signal peptide" evidence="1">
    <location>
        <begin position="1"/>
        <end position="21"/>
    </location>
</feature>
<dbReference type="AlphaFoldDB" id="A0A5F9DI79"/>
<keyword evidence="1" id="KW-0732">Signal</keyword>
<dbReference type="GO" id="GO:0043029">
    <property type="term" value="P:T cell homeostasis"/>
    <property type="evidence" value="ECO:0007669"/>
    <property type="project" value="Ensembl"/>
</dbReference>
<dbReference type="GeneTree" id="ENSGT00390000015172"/>
<dbReference type="FunCoup" id="A0A5F9DI79">
    <property type="interactions" value="34"/>
</dbReference>
<evidence type="ECO:0000256" key="1">
    <source>
        <dbReference type="SAM" id="SignalP"/>
    </source>
</evidence>
<dbReference type="GO" id="GO:0008009">
    <property type="term" value="F:chemokine activity"/>
    <property type="evidence" value="ECO:0007669"/>
    <property type="project" value="Ensembl"/>
</dbReference>
<keyword evidence="3" id="KW-1185">Reference proteome</keyword>
<reference evidence="2" key="2">
    <citation type="submission" date="2025-08" db="UniProtKB">
        <authorList>
            <consortium name="Ensembl"/>
        </authorList>
    </citation>
    <scope>IDENTIFICATION</scope>
    <source>
        <strain evidence="2">Thorbecke</strain>
    </source>
</reference>
<dbReference type="GO" id="GO:2000404">
    <property type="term" value="P:regulation of T cell migration"/>
    <property type="evidence" value="ECO:0007669"/>
    <property type="project" value="Ensembl"/>
</dbReference>
<sequence length="75" mass="8628">MRLLVLSSLLCILLLFFPVEGRRHPIRSQRVWRCCPVARPLRTILKGRYAGPCRLCKIKPSLIHQWVVPGALPQV</sequence>
<dbReference type="Pfam" id="PF15854">
    <property type="entry name" value="GPR15L"/>
    <property type="match status" value="1"/>
</dbReference>
<dbReference type="Proteomes" id="UP000001811">
    <property type="component" value="Unplaced"/>
</dbReference>
<name>A0A5F9DI79_RABIT</name>
<dbReference type="GO" id="GO:0010837">
    <property type="term" value="P:regulation of keratinocyte proliferation"/>
    <property type="evidence" value="ECO:0007669"/>
    <property type="project" value="Ensembl"/>
</dbReference>
<gene>
    <name evidence="2" type="primary">GPR15LG</name>
</gene>
<dbReference type="GO" id="GO:1902807">
    <property type="term" value="P:negative regulation of cell cycle G1/S phase transition"/>
    <property type="evidence" value="ECO:0007669"/>
    <property type="project" value="Ensembl"/>
</dbReference>
<dbReference type="GO" id="GO:0048247">
    <property type="term" value="P:lymphocyte chemotaxis"/>
    <property type="evidence" value="ECO:0007669"/>
    <property type="project" value="Ensembl"/>
</dbReference>
<dbReference type="GO" id="GO:0072678">
    <property type="term" value="P:T cell migration"/>
    <property type="evidence" value="ECO:0007669"/>
    <property type="project" value="Ensembl"/>
</dbReference>
<dbReference type="Ensembl" id="ENSOCUT00000064501.1">
    <property type="protein sequence ID" value="ENSOCUP00000045870.1"/>
    <property type="gene ID" value="ENSOCUG00000030734.1"/>
</dbReference>
<dbReference type="GO" id="GO:0005615">
    <property type="term" value="C:extracellular space"/>
    <property type="evidence" value="ECO:0007669"/>
    <property type="project" value="Ensembl"/>
</dbReference>
<dbReference type="Bgee" id="ENSOCUG00000030734">
    <property type="expression patterns" value="Expressed in smooth muscle tissue and 16 other cell types or tissues"/>
</dbReference>
<accession>A0A5F9DI79</accession>
<dbReference type="STRING" id="9986.ENSOCUP00000045870"/>
<evidence type="ECO:0000313" key="2">
    <source>
        <dbReference type="Ensembl" id="ENSOCUP00000045870.1"/>
    </source>
</evidence>
<dbReference type="GO" id="GO:0043303">
    <property type="term" value="P:mast cell degranulation"/>
    <property type="evidence" value="ECO:0007669"/>
    <property type="project" value="Ensembl"/>
</dbReference>
<dbReference type="InParanoid" id="A0A5F9DI79"/>
<feature type="chain" id="PRO_5023830654" evidence="1">
    <location>
        <begin position="22"/>
        <end position="75"/>
    </location>
</feature>
<dbReference type="GO" id="GO:0050832">
    <property type="term" value="P:defense response to fungus"/>
    <property type="evidence" value="ECO:0007669"/>
    <property type="project" value="Ensembl"/>
</dbReference>
<dbReference type="InterPro" id="IPR031713">
    <property type="entry name" value="GPR15L"/>
</dbReference>
<dbReference type="GO" id="GO:0050830">
    <property type="term" value="P:defense response to Gram-positive bacterium"/>
    <property type="evidence" value="ECO:0007669"/>
    <property type="project" value="Ensembl"/>
</dbReference>
<organism evidence="2 3">
    <name type="scientific">Oryctolagus cuniculus</name>
    <name type="common">Rabbit</name>
    <dbReference type="NCBI Taxonomy" id="9986"/>
    <lineage>
        <taxon>Eukaryota</taxon>
        <taxon>Metazoa</taxon>
        <taxon>Chordata</taxon>
        <taxon>Craniata</taxon>
        <taxon>Vertebrata</taxon>
        <taxon>Euteleostomi</taxon>
        <taxon>Mammalia</taxon>
        <taxon>Eutheria</taxon>
        <taxon>Euarchontoglires</taxon>
        <taxon>Glires</taxon>
        <taxon>Lagomorpha</taxon>
        <taxon>Leporidae</taxon>
        <taxon>Oryctolagus</taxon>
    </lineage>
</organism>
<dbReference type="GO" id="GO:0051782">
    <property type="term" value="P:negative regulation of cell division"/>
    <property type="evidence" value="ECO:0007669"/>
    <property type="project" value="Ensembl"/>
</dbReference>
<dbReference type="GO" id="GO:0007193">
    <property type="term" value="P:adenylate cyclase-inhibiting G protein-coupled receptor signaling pathway"/>
    <property type="evidence" value="ECO:0007669"/>
    <property type="project" value="Ensembl"/>
</dbReference>
<protein>
    <submittedName>
        <fullName evidence="2">G protein-coupled receptor 15 ligand</fullName>
    </submittedName>
</protein>